<protein>
    <recommendedName>
        <fullName evidence="5">VCBS repeat-containing protein</fullName>
    </recommendedName>
</protein>
<sequence length="133" mass="14068">MRIKKLAIAAVAVGVGLATISATPAAANAEAFTFAGVADYDHDGSQDLVVRENASGNLWLFPGDSTRGYSSQPRAQIGTGWNGFTFAGVADWDHDGHQDIVARNDATGDLWLYPGQSVRAYSSIPRVKIGSGW</sequence>
<feature type="chain" id="PRO_5047005347" description="VCBS repeat-containing protein" evidence="2">
    <location>
        <begin position="28"/>
        <end position="133"/>
    </location>
</feature>
<reference evidence="3 4" key="1">
    <citation type="journal article" date="2019" name="Int. J. Syst. Evol. Microbiol.">
        <title>The Global Catalogue of Microorganisms (GCM) 10K type strain sequencing project: providing services to taxonomists for standard genome sequencing and annotation.</title>
        <authorList>
            <consortium name="The Broad Institute Genomics Platform"/>
            <consortium name="The Broad Institute Genome Sequencing Center for Infectious Disease"/>
            <person name="Wu L."/>
            <person name="Ma J."/>
        </authorList>
    </citation>
    <scope>NUCLEOTIDE SEQUENCE [LARGE SCALE GENOMIC DNA]</scope>
    <source>
        <strain evidence="3 4">JCM 3272</strain>
    </source>
</reference>
<dbReference type="Gene3D" id="2.130.10.130">
    <property type="entry name" value="Integrin alpha, N-terminal"/>
    <property type="match status" value="1"/>
</dbReference>
<proteinExistence type="predicted"/>
<name>A0ABN3G3N1_9ACTN</name>
<evidence type="ECO:0000256" key="2">
    <source>
        <dbReference type="SAM" id="SignalP"/>
    </source>
</evidence>
<keyword evidence="4" id="KW-1185">Reference proteome</keyword>
<comment type="caution">
    <text evidence="3">The sequence shown here is derived from an EMBL/GenBank/DDBJ whole genome shotgun (WGS) entry which is preliminary data.</text>
</comment>
<gene>
    <name evidence="3" type="ORF">GCM10010170_028280</name>
</gene>
<dbReference type="RefSeq" id="WP_344612801.1">
    <property type="nucleotide sequence ID" value="NZ_BAAARV010000023.1"/>
</dbReference>
<dbReference type="Pfam" id="PF13517">
    <property type="entry name" value="FG-GAP_3"/>
    <property type="match status" value="1"/>
</dbReference>
<dbReference type="SUPFAM" id="SSF69318">
    <property type="entry name" value="Integrin alpha N-terminal domain"/>
    <property type="match status" value="1"/>
</dbReference>
<feature type="signal peptide" evidence="2">
    <location>
        <begin position="1"/>
        <end position="27"/>
    </location>
</feature>
<dbReference type="EMBL" id="BAAARV010000023">
    <property type="protein sequence ID" value="GAA2343423.1"/>
    <property type="molecule type" value="Genomic_DNA"/>
</dbReference>
<evidence type="ECO:0000313" key="4">
    <source>
        <dbReference type="Proteomes" id="UP001501444"/>
    </source>
</evidence>
<evidence type="ECO:0000256" key="1">
    <source>
        <dbReference type="ARBA" id="ARBA00022729"/>
    </source>
</evidence>
<dbReference type="PANTHER" id="PTHR46580">
    <property type="entry name" value="SENSOR KINASE-RELATED"/>
    <property type="match status" value="1"/>
</dbReference>
<evidence type="ECO:0008006" key="5">
    <source>
        <dbReference type="Google" id="ProtNLM"/>
    </source>
</evidence>
<evidence type="ECO:0000313" key="3">
    <source>
        <dbReference type="EMBL" id="GAA2343423.1"/>
    </source>
</evidence>
<keyword evidence="1 2" id="KW-0732">Signal</keyword>
<accession>A0ABN3G3N1</accession>
<dbReference type="InterPro" id="IPR013517">
    <property type="entry name" value="FG-GAP"/>
</dbReference>
<organism evidence="3 4">
    <name type="scientific">Dactylosporangium salmoneum</name>
    <dbReference type="NCBI Taxonomy" id="53361"/>
    <lineage>
        <taxon>Bacteria</taxon>
        <taxon>Bacillati</taxon>
        <taxon>Actinomycetota</taxon>
        <taxon>Actinomycetes</taxon>
        <taxon>Micromonosporales</taxon>
        <taxon>Micromonosporaceae</taxon>
        <taxon>Dactylosporangium</taxon>
    </lineage>
</organism>
<dbReference type="PANTHER" id="PTHR46580:SF4">
    <property type="entry name" value="ATP_GTP-BINDING PROTEIN"/>
    <property type="match status" value="1"/>
</dbReference>
<dbReference type="Proteomes" id="UP001501444">
    <property type="component" value="Unassembled WGS sequence"/>
</dbReference>
<dbReference type="InterPro" id="IPR028994">
    <property type="entry name" value="Integrin_alpha_N"/>
</dbReference>